<dbReference type="Proteomes" id="UP000035704">
    <property type="component" value="Chromosome"/>
</dbReference>
<dbReference type="FunFam" id="3.40.1360.10:FF:000002">
    <property type="entry name" value="DNA primase"/>
    <property type="match status" value="1"/>
</dbReference>
<dbReference type="FunFam" id="3.90.980.10:FF:000001">
    <property type="entry name" value="DNA primase"/>
    <property type="match status" value="1"/>
</dbReference>
<dbReference type="SUPFAM" id="SSF48024">
    <property type="entry name" value="N-terminal domain of DnaB helicase"/>
    <property type="match status" value="1"/>
</dbReference>
<keyword evidence="1 2" id="KW-0548">Nucleotidyltransferase</keyword>
<dbReference type="OrthoDB" id="9803773at2"/>
<dbReference type="GO" id="GO:1990077">
    <property type="term" value="C:primosome complex"/>
    <property type="evidence" value="ECO:0007669"/>
    <property type="project" value="UniProtKB-KW"/>
</dbReference>
<dbReference type="NCBIfam" id="TIGR01391">
    <property type="entry name" value="dnaG"/>
    <property type="match status" value="1"/>
</dbReference>
<dbReference type="EMBL" id="CP009687">
    <property type="protein sequence ID" value="AKL95723.1"/>
    <property type="molecule type" value="Genomic_DNA"/>
</dbReference>
<dbReference type="HAMAP" id="MF_00974">
    <property type="entry name" value="DNA_primase_DnaG"/>
    <property type="match status" value="1"/>
</dbReference>
<dbReference type="Gene3D" id="1.10.860.10">
    <property type="entry name" value="DNAb Helicase, Chain A"/>
    <property type="match status" value="1"/>
</dbReference>
<keyword evidence="1 2" id="KW-0804">Transcription</keyword>
<dbReference type="PATRIC" id="fig|84022.5.peg.428"/>
<dbReference type="InterPro" id="IPR034151">
    <property type="entry name" value="TOPRIM_DnaG_bac"/>
</dbReference>
<dbReference type="GO" id="GO:0003899">
    <property type="term" value="F:DNA-directed RNA polymerase activity"/>
    <property type="evidence" value="ECO:0007669"/>
    <property type="project" value="UniProtKB-UniRule"/>
</dbReference>
<dbReference type="PANTHER" id="PTHR30313">
    <property type="entry name" value="DNA PRIMASE"/>
    <property type="match status" value="1"/>
</dbReference>
<dbReference type="SUPFAM" id="SSF57783">
    <property type="entry name" value="Zinc beta-ribbon"/>
    <property type="match status" value="1"/>
</dbReference>
<evidence type="ECO:0000256" key="1">
    <source>
        <dbReference type="HAMAP-Rule" id="MF_00974"/>
    </source>
</evidence>
<dbReference type="GO" id="GO:0000428">
    <property type="term" value="C:DNA-directed RNA polymerase complex"/>
    <property type="evidence" value="ECO:0007669"/>
    <property type="project" value="UniProtKB-KW"/>
</dbReference>
<dbReference type="InterPro" id="IPR007693">
    <property type="entry name" value="DNA_helicase_DnaB-like_N"/>
</dbReference>
<dbReference type="RefSeq" id="WP_044824985.1">
    <property type="nucleotide sequence ID" value="NZ_CP009687.1"/>
</dbReference>
<dbReference type="KEGG" id="cace:CACET_c22770"/>
<dbReference type="Gene3D" id="3.40.1360.10">
    <property type="match status" value="1"/>
</dbReference>
<dbReference type="SUPFAM" id="SSF56731">
    <property type="entry name" value="DNA primase core"/>
    <property type="match status" value="1"/>
</dbReference>
<comment type="subunit">
    <text evidence="1">Monomer. Interacts with DnaB.</text>
</comment>
<sequence>MENYFPEELIIEVKEKNDIVEVISQYVQLRSTGNSHKALCPFHNEKTPSFHINKEKQWFKCFGCGEGGDVIGFIMKIENLDFIEAVKILAQRANIYIDELTHPNEIKERQKNDRIYYDINRQAGRYFYDNLVQGRNLAQDYLIKRGLTVKAIKSFGLGYALDGWDYLLNYLIKKGYTKEDIEKSGLIVKSKQKDSYYDRFRKRIMFPIFDVRGNVIAFGGRVLDDALPKYLNSPETKYFNKSEILYGLHIARKNAINGQGILVEGYMDVIALHQQGLKNTVATLGTSLTQGHAVTLKKYFNEIVICFDGDSAGIKATLRSIEILQNVHIDIKVLTLPNNMDPDDFIKKKGKDAFEKKIKEALNFIDYKIYIAQQKYSSKSLEDQIKLGKAVANILKDIKSPIEQETYLKNIEEKIGISKDAIIAEMYGRKVSMNITNNTKYSSNHKRNNKYIESLPLVEQKGYIIAEKQLLKYILTNPELISSILKNFNLDDFILEDHRGIFQYIIDNFHSIEDVNNIKEKLPNLQEEIESILDIDIQQVDINKSIEKYKTMIKRSRLLYERNKLKEQQNIIMSQENSNKEEVEKQLLKLGVEMMKINIELQKLQSEERREQH</sequence>
<dbReference type="GO" id="GO:0008270">
    <property type="term" value="F:zinc ion binding"/>
    <property type="evidence" value="ECO:0007669"/>
    <property type="project" value="UniProtKB-UniRule"/>
</dbReference>
<keyword evidence="1 2" id="KW-0240">DNA-directed RNA polymerase</keyword>
<dbReference type="GO" id="GO:0005524">
    <property type="term" value="F:ATP binding"/>
    <property type="evidence" value="ECO:0007669"/>
    <property type="project" value="InterPro"/>
</dbReference>
<keyword evidence="1 2" id="KW-0639">Primosome</keyword>
<keyword evidence="1" id="KW-0238">DNA-binding</keyword>
<evidence type="ECO:0000313" key="5">
    <source>
        <dbReference type="Proteomes" id="UP000035704"/>
    </source>
</evidence>
<dbReference type="STRING" id="84022.CACET_c22770"/>
<dbReference type="GO" id="GO:0003678">
    <property type="term" value="F:DNA helicase activity"/>
    <property type="evidence" value="ECO:0007669"/>
    <property type="project" value="InterPro"/>
</dbReference>
<dbReference type="SMART" id="SM00493">
    <property type="entry name" value="TOPRIM"/>
    <property type="match status" value="1"/>
</dbReference>
<protein>
    <recommendedName>
        <fullName evidence="1 2">DNA primase</fullName>
        <ecNumber evidence="1">2.7.7.101</ecNumber>
    </recommendedName>
</protein>
<dbReference type="PROSITE" id="PS50880">
    <property type="entry name" value="TOPRIM"/>
    <property type="match status" value="1"/>
</dbReference>
<keyword evidence="1 3" id="KW-0863">Zinc-finger</keyword>
<reference evidence="4 5" key="1">
    <citation type="submission" date="2014-10" db="EMBL/GenBank/DDBJ databases">
        <title>Genome sequence of Clostridium aceticum DSM 1496.</title>
        <authorList>
            <person name="Poehlein A."/>
            <person name="Schiel-Bengelsdorf B."/>
            <person name="Gottschalk G."/>
            <person name="Duerre P."/>
            <person name="Daniel R."/>
        </authorList>
    </citation>
    <scope>NUCLEOTIDE SEQUENCE [LARGE SCALE GENOMIC DNA]</scope>
    <source>
        <strain evidence="4 5">DSM 1496</strain>
    </source>
</reference>
<keyword evidence="1 2" id="KW-0808">Transferase</keyword>
<dbReference type="InterPro" id="IPR013264">
    <property type="entry name" value="DNAG_N"/>
</dbReference>
<dbReference type="InterPro" id="IPR037068">
    <property type="entry name" value="DNA_primase_core_N_sf"/>
</dbReference>
<gene>
    <name evidence="1 4" type="primary">dnaG</name>
    <name evidence="4" type="ORF">CACET_c22770</name>
</gene>
<dbReference type="InterPro" id="IPR002694">
    <property type="entry name" value="Znf_CHC2"/>
</dbReference>
<dbReference type="InterPro" id="IPR036977">
    <property type="entry name" value="DNA_primase_Znf_CHC2"/>
</dbReference>
<dbReference type="InterPro" id="IPR006171">
    <property type="entry name" value="TOPRIM_dom"/>
</dbReference>
<dbReference type="InterPro" id="IPR019475">
    <property type="entry name" value="DNA_primase_DnaB-bd"/>
</dbReference>
<dbReference type="Pfam" id="PF10410">
    <property type="entry name" value="DnaB_bind"/>
    <property type="match status" value="1"/>
</dbReference>
<proteinExistence type="inferred from homology"/>
<dbReference type="Pfam" id="PF01807">
    <property type="entry name" value="Zn_ribbon_DnaG"/>
    <property type="match status" value="1"/>
</dbReference>
<keyword evidence="5" id="KW-1185">Reference proteome</keyword>
<dbReference type="Pfam" id="PF08275">
    <property type="entry name" value="DNAG_N"/>
    <property type="match status" value="1"/>
</dbReference>
<keyword evidence="1 2" id="KW-0862">Zinc</keyword>
<dbReference type="GO" id="GO:0003677">
    <property type="term" value="F:DNA binding"/>
    <property type="evidence" value="ECO:0007669"/>
    <property type="project" value="UniProtKB-KW"/>
</dbReference>
<dbReference type="Pfam" id="PF00772">
    <property type="entry name" value="DnaB"/>
    <property type="match status" value="1"/>
</dbReference>
<dbReference type="GO" id="GO:0006269">
    <property type="term" value="P:DNA replication, synthesis of primer"/>
    <property type="evidence" value="ECO:0007669"/>
    <property type="project" value="UniProtKB-UniRule"/>
</dbReference>
<dbReference type="InterPro" id="IPR016136">
    <property type="entry name" value="DNA_helicase_N/primase_C"/>
</dbReference>
<dbReference type="InterPro" id="IPR036185">
    <property type="entry name" value="DNA_heli_DnaB-like_N_sf"/>
</dbReference>
<dbReference type="InterPro" id="IPR050219">
    <property type="entry name" value="DnaG_primase"/>
</dbReference>
<accession>A0A0D8I8V7</accession>
<dbReference type="CDD" id="cd03364">
    <property type="entry name" value="TOPRIM_DnaG_primases"/>
    <property type="match status" value="1"/>
</dbReference>
<comment type="domain">
    <text evidence="1">Contains an N-terminal zinc-binding domain, a central core domain that contains the primase activity, and a C-terminal DnaB-binding domain.</text>
</comment>
<dbReference type="PIRSF" id="PIRSF002811">
    <property type="entry name" value="DnaG"/>
    <property type="match status" value="1"/>
</dbReference>
<evidence type="ECO:0000313" key="4">
    <source>
        <dbReference type="EMBL" id="AKL95723.1"/>
    </source>
</evidence>
<name>A0A0D8I8V7_9CLOT</name>
<dbReference type="GO" id="GO:0005737">
    <property type="term" value="C:cytoplasm"/>
    <property type="evidence" value="ECO:0007669"/>
    <property type="project" value="TreeGrafter"/>
</dbReference>
<comment type="cofactor">
    <cofactor evidence="1 2 3">
        <name>Zn(2+)</name>
        <dbReference type="ChEBI" id="CHEBI:29105"/>
    </cofactor>
    <text evidence="1 2 3">Binds 1 zinc ion per monomer.</text>
</comment>
<dbReference type="SMART" id="SM00400">
    <property type="entry name" value="ZnF_CHCC"/>
    <property type="match status" value="1"/>
</dbReference>
<comment type="catalytic activity">
    <reaction evidence="1">
        <text>ssDNA + n NTP = ssDNA/pppN(pN)n-1 hybrid + (n-1) diphosphate.</text>
        <dbReference type="EC" id="2.7.7.101"/>
    </reaction>
</comment>
<evidence type="ECO:0000256" key="3">
    <source>
        <dbReference type="PIRSR" id="PIRSR002811-1"/>
    </source>
</evidence>
<dbReference type="Pfam" id="PF13155">
    <property type="entry name" value="Toprim_2"/>
    <property type="match status" value="1"/>
</dbReference>
<keyword evidence="1 2" id="KW-0479">Metal-binding</keyword>
<dbReference type="InterPro" id="IPR006295">
    <property type="entry name" value="DNA_primase_DnaG"/>
</dbReference>
<feature type="zinc finger region" description="CHC2-type" evidence="1 3">
    <location>
        <begin position="40"/>
        <end position="64"/>
    </location>
</feature>
<comment type="similarity">
    <text evidence="1 2">Belongs to the DnaG primase family.</text>
</comment>
<comment type="function">
    <text evidence="1 2">RNA polymerase that catalyzes the synthesis of short RNA molecules used as primers for DNA polymerase during DNA replication.</text>
</comment>
<dbReference type="FunFam" id="3.90.580.10:FF:000001">
    <property type="entry name" value="DNA primase"/>
    <property type="match status" value="1"/>
</dbReference>
<dbReference type="AlphaFoldDB" id="A0A0D8I8V7"/>
<organism evidence="4 5">
    <name type="scientific">Clostridium aceticum</name>
    <dbReference type="NCBI Taxonomy" id="84022"/>
    <lineage>
        <taxon>Bacteria</taxon>
        <taxon>Bacillati</taxon>
        <taxon>Bacillota</taxon>
        <taxon>Clostridia</taxon>
        <taxon>Eubacteriales</taxon>
        <taxon>Clostridiaceae</taxon>
        <taxon>Clostridium</taxon>
    </lineage>
</organism>
<keyword evidence="1 2" id="KW-0235">DNA replication</keyword>
<dbReference type="Gene3D" id="3.90.580.10">
    <property type="entry name" value="Zinc finger, CHC2-type domain"/>
    <property type="match status" value="1"/>
</dbReference>
<dbReference type="EC" id="2.7.7.101" evidence="1"/>
<dbReference type="InterPro" id="IPR030846">
    <property type="entry name" value="DnaG_bac"/>
</dbReference>
<evidence type="ECO:0000256" key="2">
    <source>
        <dbReference type="PIRNR" id="PIRNR002811"/>
    </source>
</evidence>
<dbReference type="Gene3D" id="3.90.980.10">
    <property type="entry name" value="DNA primase, catalytic core, N-terminal domain"/>
    <property type="match status" value="1"/>
</dbReference>
<dbReference type="PANTHER" id="PTHR30313:SF2">
    <property type="entry name" value="DNA PRIMASE"/>
    <property type="match status" value="1"/>
</dbReference>